<dbReference type="Proteomes" id="UP001362999">
    <property type="component" value="Unassembled WGS sequence"/>
</dbReference>
<keyword evidence="3" id="KW-1185">Reference proteome</keyword>
<dbReference type="AlphaFoldDB" id="A0AAV9ZH46"/>
<comment type="caution">
    <text evidence="2">The sequence shown here is derived from an EMBL/GenBank/DDBJ whole genome shotgun (WGS) entry which is preliminary data.</text>
</comment>
<organism evidence="2 3">
    <name type="scientific">Favolaschia claudopus</name>
    <dbReference type="NCBI Taxonomy" id="2862362"/>
    <lineage>
        <taxon>Eukaryota</taxon>
        <taxon>Fungi</taxon>
        <taxon>Dikarya</taxon>
        <taxon>Basidiomycota</taxon>
        <taxon>Agaricomycotina</taxon>
        <taxon>Agaricomycetes</taxon>
        <taxon>Agaricomycetidae</taxon>
        <taxon>Agaricales</taxon>
        <taxon>Marasmiineae</taxon>
        <taxon>Mycenaceae</taxon>
        <taxon>Favolaschia</taxon>
    </lineage>
</organism>
<evidence type="ECO:0000313" key="2">
    <source>
        <dbReference type="EMBL" id="KAK6981678.1"/>
    </source>
</evidence>
<protein>
    <submittedName>
        <fullName evidence="2">Uncharacterized protein</fullName>
    </submittedName>
</protein>
<proteinExistence type="predicted"/>
<accession>A0AAV9ZH46</accession>
<reference evidence="2 3" key="1">
    <citation type="journal article" date="2024" name="J Genomics">
        <title>Draft genome sequencing and assembly of Favolaschia claudopus CIRM-BRFM 2984 isolated from oak limbs.</title>
        <authorList>
            <person name="Navarro D."/>
            <person name="Drula E."/>
            <person name="Chaduli D."/>
            <person name="Cazenave R."/>
            <person name="Ahrendt S."/>
            <person name="Wang J."/>
            <person name="Lipzen A."/>
            <person name="Daum C."/>
            <person name="Barry K."/>
            <person name="Grigoriev I.V."/>
            <person name="Favel A."/>
            <person name="Rosso M.N."/>
            <person name="Martin F."/>
        </authorList>
    </citation>
    <scope>NUCLEOTIDE SEQUENCE [LARGE SCALE GENOMIC DNA]</scope>
    <source>
        <strain evidence="2 3">CIRM-BRFM 2984</strain>
    </source>
</reference>
<evidence type="ECO:0000256" key="1">
    <source>
        <dbReference type="SAM" id="MobiDB-lite"/>
    </source>
</evidence>
<sequence>MSQTTDSPMTLSRAVSNFLRGASALQSLVAQWSPQDKHRELFEKCQALAAVLSHPATESVVPAPMDSYPAVASGAQILSPWPLTDNPTPLATSISPPDEMEDIVRPAAAPSPEPPSHSSPQPARRTEAEVLNLDHDVACIDASGSVIFSDSKGKVGPITWTVGDQNKFKTASSGMNLPDAGFGFPLDEGVKKKFGQISMKLSQVRIAKLAANTSYFAPFTILQSRRQIWEFYYWLKNPHRFMTPQSLGGGSTLHRGA</sequence>
<name>A0AAV9ZH46_9AGAR</name>
<gene>
    <name evidence="2" type="ORF">R3P38DRAFT_3113095</name>
</gene>
<dbReference type="EMBL" id="JAWWNJ010000148">
    <property type="protein sequence ID" value="KAK6981678.1"/>
    <property type="molecule type" value="Genomic_DNA"/>
</dbReference>
<feature type="region of interest" description="Disordered" evidence="1">
    <location>
        <begin position="105"/>
        <end position="126"/>
    </location>
</feature>
<evidence type="ECO:0000313" key="3">
    <source>
        <dbReference type="Proteomes" id="UP001362999"/>
    </source>
</evidence>